<protein>
    <submittedName>
        <fullName evidence="4">Uncharacterized protein</fullName>
    </submittedName>
</protein>
<keyword evidence="1" id="KW-0833">Ubl conjugation pathway</keyword>
<keyword evidence="2" id="KW-0813">Transport</keyword>
<dbReference type="VEuPathDB" id="FungiDB:LELG_02114"/>
<evidence type="ECO:0000313" key="5">
    <source>
        <dbReference type="Proteomes" id="UP000001996"/>
    </source>
</evidence>
<keyword evidence="3" id="KW-0072">Autophagy</keyword>
<keyword evidence="5" id="KW-1185">Reference proteome</keyword>
<dbReference type="GeneID" id="5233999"/>
<dbReference type="GO" id="GO:0019787">
    <property type="term" value="F:ubiquitin-like protein transferase activity"/>
    <property type="evidence" value="ECO:0007669"/>
    <property type="project" value="InterPro"/>
</dbReference>
<sequence length="253" mass="28780">MKIVKMIYITSDQFNASIEQFKELLLLDLYSTIPFKVRSHSIRLNTPQEYYMFMSLLLPDVNIRIDFTISYHPFYNAPIFHCRIFLNDETLSFDIAHTRLLLLEKFDLSNMRKEMPALNGEDNVEVLIGDHHLLQLPWLQIHPCETMATVDMFMNSRRCTIAAPAAAAAAAAAAATKAIETPTTMTKGKPRDHEYTIPVTKESIDEIGSLGHSPSLDPVSSTIEYLTCWFGLYALPAIFPYFSLRPIAKNMEL</sequence>
<organism evidence="4 5">
    <name type="scientific">Lodderomyces elongisporus (strain ATCC 11503 / CBS 2605 / JCM 1781 / NBRC 1676 / NRRL YB-4239)</name>
    <name type="common">Yeast</name>
    <name type="synonym">Saccharomyces elongisporus</name>
    <dbReference type="NCBI Taxonomy" id="379508"/>
    <lineage>
        <taxon>Eukaryota</taxon>
        <taxon>Fungi</taxon>
        <taxon>Dikarya</taxon>
        <taxon>Ascomycota</taxon>
        <taxon>Saccharomycotina</taxon>
        <taxon>Pichiomycetes</taxon>
        <taxon>Debaryomycetaceae</taxon>
        <taxon>Candida/Lodderomyces clade</taxon>
        <taxon>Lodderomyces</taxon>
    </lineage>
</organism>
<dbReference type="Pfam" id="PF03987">
    <property type="entry name" value="Autophagy_act_C"/>
    <property type="match status" value="1"/>
</dbReference>
<dbReference type="HOGENOM" id="CLU_096164_0_0_1"/>
<dbReference type="OMA" id="VIQYLCC"/>
<keyword evidence="2" id="KW-0653">Protein transport</keyword>
<evidence type="ECO:0000256" key="2">
    <source>
        <dbReference type="ARBA" id="ARBA00022927"/>
    </source>
</evidence>
<dbReference type="EMBL" id="CH981525">
    <property type="protein sequence ID" value="EDK43935.1"/>
    <property type="molecule type" value="Genomic_DNA"/>
</dbReference>
<reference evidence="4 5" key="1">
    <citation type="journal article" date="2009" name="Nature">
        <title>Evolution of pathogenicity and sexual reproduction in eight Candida genomes.</title>
        <authorList>
            <person name="Butler G."/>
            <person name="Rasmussen M.D."/>
            <person name="Lin M.F."/>
            <person name="Santos M.A."/>
            <person name="Sakthikumar S."/>
            <person name="Munro C.A."/>
            <person name="Rheinbay E."/>
            <person name="Grabherr M."/>
            <person name="Forche A."/>
            <person name="Reedy J.L."/>
            <person name="Agrafioti I."/>
            <person name="Arnaud M.B."/>
            <person name="Bates S."/>
            <person name="Brown A.J."/>
            <person name="Brunke S."/>
            <person name="Costanzo M.C."/>
            <person name="Fitzpatrick D.A."/>
            <person name="de Groot P.W."/>
            <person name="Harris D."/>
            <person name="Hoyer L.L."/>
            <person name="Hube B."/>
            <person name="Klis F.M."/>
            <person name="Kodira C."/>
            <person name="Lennard N."/>
            <person name="Logue M.E."/>
            <person name="Martin R."/>
            <person name="Neiman A.M."/>
            <person name="Nikolaou E."/>
            <person name="Quail M.A."/>
            <person name="Quinn J."/>
            <person name="Santos M.C."/>
            <person name="Schmitzberger F.F."/>
            <person name="Sherlock G."/>
            <person name="Shah P."/>
            <person name="Silverstein K.A."/>
            <person name="Skrzypek M.S."/>
            <person name="Soll D."/>
            <person name="Staggs R."/>
            <person name="Stansfield I."/>
            <person name="Stumpf M.P."/>
            <person name="Sudbery P.E."/>
            <person name="Srikantha T."/>
            <person name="Zeng Q."/>
            <person name="Berman J."/>
            <person name="Berriman M."/>
            <person name="Heitman J."/>
            <person name="Gow N.A."/>
            <person name="Lorenz M.C."/>
            <person name="Birren B.W."/>
            <person name="Kellis M."/>
            <person name="Cuomo C.A."/>
        </authorList>
    </citation>
    <scope>NUCLEOTIDE SEQUENCE [LARGE SCALE GENOMIC DNA]</scope>
    <source>
        <strain evidence="5">ATCC 11503 / BCRC 21390 / CBS 2605 / JCM 1781 / NBRC 1676 / NRRL YB-4239</strain>
    </source>
</reference>
<accession>A5DXM7</accession>
<evidence type="ECO:0000256" key="1">
    <source>
        <dbReference type="ARBA" id="ARBA00022786"/>
    </source>
</evidence>
<gene>
    <name evidence="4" type="ORF">LELG_02114</name>
</gene>
<dbReference type="GO" id="GO:0006914">
    <property type="term" value="P:autophagy"/>
    <property type="evidence" value="ECO:0007669"/>
    <property type="project" value="UniProtKB-KW"/>
</dbReference>
<name>A5DXM7_LODEL</name>
<dbReference type="AlphaFoldDB" id="A5DXM7"/>
<dbReference type="Proteomes" id="UP000001996">
    <property type="component" value="Unassembled WGS sequence"/>
</dbReference>
<dbReference type="OrthoDB" id="5949865at2759"/>
<dbReference type="InParanoid" id="A5DXM7"/>
<dbReference type="GO" id="GO:0015031">
    <property type="term" value="P:protein transport"/>
    <property type="evidence" value="ECO:0007669"/>
    <property type="project" value="UniProtKB-KW"/>
</dbReference>
<dbReference type="Gene3D" id="3.30.1460.50">
    <property type="match status" value="1"/>
</dbReference>
<evidence type="ECO:0000313" key="4">
    <source>
        <dbReference type="EMBL" id="EDK43935.1"/>
    </source>
</evidence>
<dbReference type="KEGG" id="lel:PVL30_002087"/>
<evidence type="ECO:0000256" key="3">
    <source>
        <dbReference type="ARBA" id="ARBA00023006"/>
    </source>
</evidence>
<dbReference type="InterPro" id="IPR007135">
    <property type="entry name" value="Atg3/Atg10"/>
</dbReference>
<proteinExistence type="predicted"/>